<proteinExistence type="predicted"/>
<organism evidence="2">
    <name type="scientific">Ostreococcus tauri</name>
    <name type="common">Marine green alga</name>
    <dbReference type="NCBI Taxonomy" id="70448"/>
    <lineage>
        <taxon>Eukaryota</taxon>
        <taxon>Viridiplantae</taxon>
        <taxon>Chlorophyta</taxon>
        <taxon>Mamiellophyceae</taxon>
        <taxon>Mamiellales</taxon>
        <taxon>Bathycoccaceae</taxon>
        <taxon>Ostreococcus</taxon>
    </lineage>
</organism>
<evidence type="ECO:0000256" key="1">
    <source>
        <dbReference type="SAM" id="MobiDB-lite"/>
    </source>
</evidence>
<name>A0A1Y5IRB4_OSTTA</name>
<sequence>MRVRRWGSRRPREFGTRSVARGASTATPAASARVRIRRRCLADRLCQECAPHTGSAAARSPVEARLVRRSAPTWAPPASHGSFELKKMESAARCVCDNDICETCDTRWIAIRIEPAAHT</sequence>
<dbReference type="EMBL" id="KZ155771">
    <property type="protein sequence ID" value="OUS49525.1"/>
    <property type="molecule type" value="Genomic_DNA"/>
</dbReference>
<evidence type="ECO:0000313" key="2">
    <source>
        <dbReference type="EMBL" id="OUS49525.1"/>
    </source>
</evidence>
<protein>
    <submittedName>
        <fullName evidence="2">Uncharacterized protein</fullName>
    </submittedName>
</protein>
<dbReference type="AlphaFoldDB" id="A0A1Y5IRB4"/>
<dbReference type="Proteomes" id="UP000195557">
    <property type="component" value="Unassembled WGS sequence"/>
</dbReference>
<reference evidence="2" key="1">
    <citation type="submission" date="2017-04" db="EMBL/GenBank/DDBJ databases">
        <title>Population genomics of picophytoplankton unveils novel chromosome hypervariability.</title>
        <authorList>
            <consortium name="DOE Joint Genome Institute"/>
            <person name="Blanc-Mathieu R."/>
            <person name="Krasovec M."/>
            <person name="Hebrard M."/>
            <person name="Yau S."/>
            <person name="Desgranges E."/>
            <person name="Martin J."/>
            <person name="Schackwitz W."/>
            <person name="Kuo A."/>
            <person name="Salin G."/>
            <person name="Donnadieu C."/>
            <person name="Desdevises Y."/>
            <person name="Sanchez-Ferandin S."/>
            <person name="Moreau H."/>
            <person name="Rivals E."/>
            <person name="Grigoriev I.V."/>
            <person name="Grimsley N."/>
            <person name="Eyre-Walker A."/>
            <person name="Piganeau G."/>
        </authorList>
    </citation>
    <scope>NUCLEOTIDE SEQUENCE [LARGE SCALE GENOMIC DNA]</scope>
    <source>
        <strain evidence="2">RCC 1115</strain>
    </source>
</reference>
<feature type="region of interest" description="Disordered" evidence="1">
    <location>
        <begin position="1"/>
        <end position="30"/>
    </location>
</feature>
<accession>A0A1Y5IRB4</accession>
<gene>
    <name evidence="2" type="ORF">BE221DRAFT_65318</name>
</gene>